<proteinExistence type="inferred from homology"/>
<dbReference type="NCBIfam" id="NF008352">
    <property type="entry name" value="PRK11139.1"/>
    <property type="match status" value="1"/>
</dbReference>
<reference evidence="7" key="1">
    <citation type="submission" date="2015-09" db="EMBL/GenBank/DDBJ databases">
        <authorList>
            <person name="Rodrigo-Torres Lidia"/>
            <person name="Arahal R.David."/>
        </authorList>
    </citation>
    <scope>NUCLEOTIDE SEQUENCE [LARGE SCALE GENOMIC DNA]</scope>
    <source>
        <strain evidence="7">CECT 7735</strain>
    </source>
</reference>
<dbReference type="InterPro" id="IPR036390">
    <property type="entry name" value="WH_DNA-bd_sf"/>
</dbReference>
<dbReference type="FunFam" id="1.10.10.10:FF:000038">
    <property type="entry name" value="Glycine cleavage system transcriptional activator"/>
    <property type="match status" value="1"/>
</dbReference>
<dbReference type="Gene3D" id="1.10.10.10">
    <property type="entry name" value="Winged helix-like DNA-binding domain superfamily/Winged helix DNA-binding domain"/>
    <property type="match status" value="1"/>
</dbReference>
<dbReference type="InterPro" id="IPR005119">
    <property type="entry name" value="LysR_subst-bd"/>
</dbReference>
<dbReference type="Pfam" id="PF00126">
    <property type="entry name" value="HTH_1"/>
    <property type="match status" value="1"/>
</dbReference>
<keyword evidence="2" id="KW-0805">Transcription regulation</keyword>
<dbReference type="PANTHER" id="PTHR30537:SF26">
    <property type="entry name" value="GLYCINE CLEAVAGE SYSTEM TRANSCRIPTIONAL ACTIVATOR"/>
    <property type="match status" value="1"/>
</dbReference>
<evidence type="ECO:0000256" key="4">
    <source>
        <dbReference type="ARBA" id="ARBA00023163"/>
    </source>
</evidence>
<keyword evidence="3" id="KW-0238">DNA-binding</keyword>
<dbReference type="PANTHER" id="PTHR30537">
    <property type="entry name" value="HTH-TYPE TRANSCRIPTIONAL REGULATOR"/>
    <property type="match status" value="1"/>
</dbReference>
<dbReference type="GO" id="GO:0006351">
    <property type="term" value="P:DNA-templated transcription"/>
    <property type="evidence" value="ECO:0007669"/>
    <property type="project" value="TreeGrafter"/>
</dbReference>
<dbReference type="EMBL" id="CYTW01000003">
    <property type="protein sequence ID" value="CUK05617.1"/>
    <property type="molecule type" value="Genomic_DNA"/>
</dbReference>
<dbReference type="GO" id="GO:0003700">
    <property type="term" value="F:DNA-binding transcription factor activity"/>
    <property type="evidence" value="ECO:0007669"/>
    <property type="project" value="InterPro"/>
</dbReference>
<sequence>MTDHLPPLTALRAFEAAARHMSFAKAAEELHVTPAALSFQIKSLEEHLGTPVFRRLNRAVELTEAGRTLAPGMSEGFQTLHNAWRATRRITNETTLIVTAGPAFTAKWLAPRFYEFVRAYPDIDLRFSATLRALDFGRDEVDVAIRFGMEKPEPGLWSLPLANEWVTPVMTPELAERYPTADSLKDANLIHDDSISFLTPRSDWAAWFRMMDLDIDATHGPRFTGADHAVDAALAGAGVALARRALVVKDISEGRLIAPYGRAIGLQARFRFLCQEGTEDRPHIAAFREWVLDEIGKLSSVTRTLNITPIEDIPPP</sequence>
<accession>A0A0P1ICW8</accession>
<dbReference type="Proteomes" id="UP000051870">
    <property type="component" value="Unassembled WGS sequence"/>
</dbReference>
<name>A0A0P1ICW8_9RHOB</name>
<dbReference type="RefSeq" id="WP_058312089.1">
    <property type="nucleotide sequence ID" value="NZ_CYTW01000003.1"/>
</dbReference>
<dbReference type="SUPFAM" id="SSF46785">
    <property type="entry name" value="Winged helix' DNA-binding domain"/>
    <property type="match status" value="1"/>
</dbReference>
<dbReference type="Pfam" id="PF03466">
    <property type="entry name" value="LysR_substrate"/>
    <property type="match status" value="1"/>
</dbReference>
<dbReference type="GeneID" id="83881924"/>
<comment type="similarity">
    <text evidence="1">Belongs to the LysR transcriptional regulatory family.</text>
</comment>
<dbReference type="PRINTS" id="PR00039">
    <property type="entry name" value="HTHLYSR"/>
</dbReference>
<dbReference type="InterPro" id="IPR058163">
    <property type="entry name" value="LysR-type_TF_proteobact-type"/>
</dbReference>
<evidence type="ECO:0000259" key="5">
    <source>
        <dbReference type="PROSITE" id="PS50931"/>
    </source>
</evidence>
<evidence type="ECO:0000313" key="7">
    <source>
        <dbReference type="Proteomes" id="UP000051870"/>
    </source>
</evidence>
<dbReference type="GO" id="GO:0043565">
    <property type="term" value="F:sequence-specific DNA binding"/>
    <property type="evidence" value="ECO:0007669"/>
    <property type="project" value="TreeGrafter"/>
</dbReference>
<evidence type="ECO:0000256" key="2">
    <source>
        <dbReference type="ARBA" id="ARBA00023015"/>
    </source>
</evidence>
<dbReference type="CDD" id="cd08432">
    <property type="entry name" value="PBP2_GcdR_TrpI_HvrB_AmpR_like"/>
    <property type="match status" value="1"/>
</dbReference>
<keyword evidence="4" id="KW-0804">Transcription</keyword>
<keyword evidence="7" id="KW-1185">Reference proteome</keyword>
<evidence type="ECO:0000256" key="3">
    <source>
        <dbReference type="ARBA" id="ARBA00023125"/>
    </source>
</evidence>
<dbReference type="InterPro" id="IPR000847">
    <property type="entry name" value="LysR_HTH_N"/>
</dbReference>
<evidence type="ECO:0000256" key="1">
    <source>
        <dbReference type="ARBA" id="ARBA00009437"/>
    </source>
</evidence>
<organism evidence="6 7">
    <name type="scientific">Shimia thalassica</name>
    <dbReference type="NCBI Taxonomy" id="1715693"/>
    <lineage>
        <taxon>Bacteria</taxon>
        <taxon>Pseudomonadati</taxon>
        <taxon>Pseudomonadota</taxon>
        <taxon>Alphaproteobacteria</taxon>
        <taxon>Rhodobacterales</taxon>
        <taxon>Roseobacteraceae</taxon>
    </lineage>
</organism>
<dbReference type="InterPro" id="IPR036388">
    <property type="entry name" value="WH-like_DNA-bd_sf"/>
</dbReference>
<dbReference type="PROSITE" id="PS50931">
    <property type="entry name" value="HTH_LYSR"/>
    <property type="match status" value="1"/>
</dbReference>
<gene>
    <name evidence="6" type="primary">gcvA_6</name>
    <name evidence="6" type="ORF">PH7735_02924</name>
</gene>
<evidence type="ECO:0000313" key="6">
    <source>
        <dbReference type="EMBL" id="CUK05617.1"/>
    </source>
</evidence>
<dbReference type="SUPFAM" id="SSF53850">
    <property type="entry name" value="Periplasmic binding protein-like II"/>
    <property type="match status" value="1"/>
</dbReference>
<protein>
    <submittedName>
        <fullName evidence="6">Gcv operon activator</fullName>
    </submittedName>
</protein>
<dbReference type="AlphaFoldDB" id="A0A0P1ICW8"/>
<dbReference type="STRING" id="1715693.PH7735_02924"/>
<dbReference type="Gene3D" id="3.40.190.10">
    <property type="entry name" value="Periplasmic binding protein-like II"/>
    <property type="match status" value="2"/>
</dbReference>
<feature type="domain" description="HTH lysR-type" evidence="5">
    <location>
        <begin position="6"/>
        <end position="63"/>
    </location>
</feature>